<feature type="transmembrane region" description="Helical" evidence="2">
    <location>
        <begin position="77"/>
        <end position="96"/>
    </location>
</feature>
<keyword evidence="2" id="KW-1133">Transmembrane helix</keyword>
<name>A0A1Z4BYN3_9GAMM</name>
<evidence type="ECO:0000256" key="2">
    <source>
        <dbReference type="SAM" id="Phobius"/>
    </source>
</evidence>
<feature type="coiled-coil region" evidence="1">
    <location>
        <begin position="358"/>
        <end position="413"/>
    </location>
</feature>
<evidence type="ECO:0000313" key="4">
    <source>
        <dbReference type="Proteomes" id="UP000197019"/>
    </source>
</evidence>
<keyword evidence="1" id="KW-0175">Coiled coil</keyword>
<keyword evidence="4" id="KW-1185">Reference proteome</keyword>
<evidence type="ECO:0000313" key="3">
    <source>
        <dbReference type="EMBL" id="ASF46398.1"/>
    </source>
</evidence>
<gene>
    <name evidence="3" type="ORF">CEK71_10105</name>
</gene>
<keyword evidence="2" id="KW-0812">Transmembrane</keyword>
<protein>
    <submittedName>
        <fullName evidence="3">Uncharacterized protein</fullName>
    </submittedName>
</protein>
<keyword evidence="2" id="KW-0472">Membrane</keyword>
<dbReference type="EMBL" id="CP022129">
    <property type="protein sequence ID" value="ASF46398.1"/>
    <property type="molecule type" value="Genomic_DNA"/>
</dbReference>
<feature type="transmembrane region" description="Helical" evidence="2">
    <location>
        <begin position="121"/>
        <end position="140"/>
    </location>
</feature>
<dbReference type="Proteomes" id="UP000197019">
    <property type="component" value="Chromosome"/>
</dbReference>
<organism evidence="3 4">
    <name type="scientific">Methylovulum psychrotolerans</name>
    <dbReference type="NCBI Taxonomy" id="1704499"/>
    <lineage>
        <taxon>Bacteria</taxon>
        <taxon>Pseudomonadati</taxon>
        <taxon>Pseudomonadota</taxon>
        <taxon>Gammaproteobacteria</taxon>
        <taxon>Methylococcales</taxon>
        <taxon>Methylococcaceae</taxon>
        <taxon>Methylovulum</taxon>
    </lineage>
</organism>
<accession>A0A1Z4BYN3</accession>
<reference evidence="3 4" key="1">
    <citation type="submission" date="2017-06" db="EMBL/GenBank/DDBJ databases">
        <title>Genome Sequencing of the methanotroph Methylovulum psychrotolerants str. HV10-M2 isolated from a high-altitude environment.</title>
        <authorList>
            <person name="Mateos-Rivera A."/>
        </authorList>
    </citation>
    <scope>NUCLEOTIDE SEQUENCE [LARGE SCALE GENOMIC DNA]</scope>
    <source>
        <strain evidence="3 4">HV10_M2</strain>
    </source>
</reference>
<dbReference type="RefSeq" id="WP_088619270.1">
    <property type="nucleotide sequence ID" value="NZ_CP022129.1"/>
</dbReference>
<proteinExistence type="predicted"/>
<feature type="transmembrane region" description="Helical" evidence="2">
    <location>
        <begin position="45"/>
        <end position="65"/>
    </location>
</feature>
<sequence>MNSPKAFQTEKNAPKAGLTVTLGKIFQTLSLFTYGNHLMLEKTRAWLLFMFLIALSIALLEGAVWTCIAEQLLPKAYSQVGCAVLGGIVLVAIYWLDNSLITTDMSEPLIKNQKKFSHFKFWGSLTVRMVMVFISIHYTAPLLGKVFLTGEIESQRLQHNNAQMQQLLANTARRYDEQGKQILADIKQAQEALQREIDGKEGSKKKGIGSSAKNRASYIAKLEASVQTLETNKKRELDAIKTMPPAELLKQYPIDYFEDTFAVRDRLYQQLSKGQTPKEEEFARLLIIALCTIMLLLKLQPNKGVKLYYNEELQACYNAYLGGKYSHLFTGKPSPFEFERVLYAFYSDAQEDDKQLKHNQALKQCAEMEEAIRELKNIMVAEQNMLATQKANLAATQAEQADLTEQLGQLEGAHQNLLAAHQANQAEQSQIEQHIKQLHLKSQAITFEIEERARLGFDGRQEQLAELAEQLKNLRADIDINRSEQGRVNSALQIKADITARLQECLNRAGLLDDAGSLQLARQLAEGFRDMEALKDRQHILLDEASRLQTSYDSLLAGQGELQQEQADATAELKNVLACFYNHQGEDIHEKIANPQHLEVIYNIEAALSQDLRQLGLARTAIEAKTDLSYTQIADNKKARSVIAARLGQLAVKVTEIDGEMAAVSNKIAAYLNKAGQLENQLLDSRCQLIGNIAPAPTPKGRP</sequence>
<feature type="coiled-coil region" evidence="1">
    <location>
        <begin position="457"/>
        <end position="484"/>
    </location>
</feature>
<dbReference type="AlphaFoldDB" id="A0A1Z4BYN3"/>
<evidence type="ECO:0000256" key="1">
    <source>
        <dbReference type="SAM" id="Coils"/>
    </source>
</evidence>
<dbReference type="KEGG" id="mpsy:CEK71_10105"/>